<feature type="compositionally biased region" description="Basic and acidic residues" evidence="1">
    <location>
        <begin position="724"/>
        <end position="734"/>
    </location>
</feature>
<feature type="compositionally biased region" description="Basic and acidic residues" evidence="1">
    <location>
        <begin position="554"/>
        <end position="567"/>
    </location>
</feature>
<dbReference type="EMBL" id="JAHQIW010005879">
    <property type="protein sequence ID" value="KAJ1367395.1"/>
    <property type="molecule type" value="Genomic_DNA"/>
</dbReference>
<feature type="compositionally biased region" description="Basic and acidic residues" evidence="1">
    <location>
        <begin position="111"/>
        <end position="120"/>
    </location>
</feature>
<evidence type="ECO:0000256" key="1">
    <source>
        <dbReference type="SAM" id="MobiDB-lite"/>
    </source>
</evidence>
<sequence length="845" mass="95342">MSDSLLDSYNPLYDIHLRQYFSLPHMQKHLRRIGLIDSSSDTGSEVYARHHAMLDMMLKNREVQLMRMAELRRKLDAAEKVETCRRIRSGQSPESYNRVRSSRSLSRGRRGSSEKQRRYSNCLDDKEIVQRIENEHVQPVDYDPKDPYSRLSASIRRFQYLHRLDDPTLCTYKENLKKTASTSGESWFFRRRSSNTTRGRKSHQSPHSTATSHSQDSRTSCPPSGRKRKDSNSRLPPIGIGKASKSFHPQSHPLLNAPSPSYKPPSVRGRPVTKKPAAAPKVATTHNMQPQNNGLPPRAISDSTAIKEQSAIATTETANKSNDTDEGSVEETLPTLRQEEAENRKYPLHPRGDDDAVETCNSLAKESAEKFVAEKDTSSLPDLRNGDRKYEMHEIPETIKQPFSRTSELLSMSVDLPKVDLDKCYDGESSYNEIIRDQSVSKHTTSPGEDTLKSSDFHQSILTELELKHAKDSTHSSGDVALHTDESLRVEEDIKADKKSIAYSTNLNIIETSIAAARSDDENEKSFTNKSSSSPTSDIADEHDNRYGSTPEKTLSDDDVKLDDHLHHQGKKRTAGEEVLSASSEEIEGKEDNDSSPEVNDERQMLKGEIDKASSRDIGGKEDQDTTPESIVERQMLEREILTASSEEIERKRDQDATPESIEERQILEGDSHKASSKGIEGKSDQDTTSELIVERQMLEEETHKASSRDIGGKEDQDTTPESIVERQMLEREILTAFSEEIERKRDQDSTPEPIEERQISEGDSHKASSKGIEGKSDQDTTSELIVERQMLEEETHKASSRDIGGKEDQDTTPESIVERQMLEREILTAFSEEIERKKRSGCNS</sequence>
<feature type="compositionally biased region" description="Basic and acidic residues" evidence="1">
    <location>
        <begin position="648"/>
        <end position="686"/>
    </location>
</feature>
<reference evidence="2" key="1">
    <citation type="submission" date="2021-06" db="EMBL/GenBank/DDBJ databases">
        <title>Parelaphostrongylus tenuis whole genome reference sequence.</title>
        <authorList>
            <person name="Garwood T.J."/>
            <person name="Larsen P.A."/>
            <person name="Fountain-Jones N.M."/>
            <person name="Garbe J.R."/>
            <person name="Macchietto M.G."/>
            <person name="Kania S.A."/>
            <person name="Gerhold R.W."/>
            <person name="Richards J.E."/>
            <person name="Wolf T.M."/>
        </authorList>
    </citation>
    <scope>NUCLEOTIDE SEQUENCE</scope>
    <source>
        <strain evidence="2">MNPRO001-30</strain>
        <tissue evidence="2">Meninges</tissue>
    </source>
</reference>
<feature type="compositionally biased region" description="Basic and acidic residues" evidence="1">
    <location>
        <begin position="693"/>
        <end position="717"/>
    </location>
</feature>
<dbReference type="AlphaFoldDB" id="A0AAD5R0L4"/>
<feature type="compositionally biased region" description="Basic and acidic residues" evidence="1">
    <location>
        <begin position="741"/>
        <end position="779"/>
    </location>
</feature>
<dbReference type="Proteomes" id="UP001196413">
    <property type="component" value="Unassembled WGS sequence"/>
</dbReference>
<feature type="compositionally biased region" description="Low complexity" evidence="1">
    <location>
        <begin position="528"/>
        <end position="537"/>
    </location>
</feature>
<feature type="compositionally biased region" description="Basic residues" evidence="1">
    <location>
        <begin position="189"/>
        <end position="204"/>
    </location>
</feature>
<name>A0AAD5R0L4_PARTN</name>
<feature type="compositionally biased region" description="Acidic residues" evidence="1">
    <location>
        <begin position="585"/>
        <end position="595"/>
    </location>
</feature>
<protein>
    <submittedName>
        <fullName evidence="2">Uncharacterized protein</fullName>
    </submittedName>
</protein>
<feature type="compositionally biased region" description="Basic and acidic residues" evidence="1">
    <location>
        <begin position="786"/>
        <end position="810"/>
    </location>
</feature>
<feature type="compositionally biased region" description="Low complexity" evidence="1">
    <location>
        <begin position="274"/>
        <end position="285"/>
    </location>
</feature>
<gene>
    <name evidence="2" type="ORF">KIN20_028297</name>
</gene>
<proteinExistence type="predicted"/>
<evidence type="ECO:0000313" key="3">
    <source>
        <dbReference type="Proteomes" id="UP001196413"/>
    </source>
</evidence>
<organism evidence="2 3">
    <name type="scientific">Parelaphostrongylus tenuis</name>
    <name type="common">Meningeal worm</name>
    <dbReference type="NCBI Taxonomy" id="148309"/>
    <lineage>
        <taxon>Eukaryota</taxon>
        <taxon>Metazoa</taxon>
        <taxon>Ecdysozoa</taxon>
        <taxon>Nematoda</taxon>
        <taxon>Chromadorea</taxon>
        <taxon>Rhabditida</taxon>
        <taxon>Rhabditina</taxon>
        <taxon>Rhabditomorpha</taxon>
        <taxon>Strongyloidea</taxon>
        <taxon>Metastrongylidae</taxon>
        <taxon>Parelaphostrongylus</taxon>
    </lineage>
</organism>
<feature type="compositionally biased region" description="Basic and acidic residues" evidence="1">
    <location>
        <begin position="631"/>
        <end position="641"/>
    </location>
</feature>
<feature type="compositionally biased region" description="Polar residues" evidence="1">
    <location>
        <begin position="205"/>
        <end position="222"/>
    </location>
</feature>
<keyword evidence="3" id="KW-1185">Reference proteome</keyword>
<feature type="compositionally biased region" description="Basic and acidic residues" evidence="1">
    <location>
        <begin position="518"/>
        <end position="527"/>
    </location>
</feature>
<comment type="caution">
    <text evidence="2">The sequence shown here is derived from an EMBL/GenBank/DDBJ whole genome shotgun (WGS) entry which is preliminary data.</text>
</comment>
<feature type="compositionally biased region" description="Basic and acidic residues" evidence="1">
    <location>
        <begin position="337"/>
        <end position="354"/>
    </location>
</feature>
<feature type="compositionally biased region" description="Polar residues" evidence="1">
    <location>
        <begin position="301"/>
        <end position="321"/>
    </location>
</feature>
<evidence type="ECO:0000313" key="2">
    <source>
        <dbReference type="EMBL" id="KAJ1367395.1"/>
    </source>
</evidence>
<feature type="region of interest" description="Disordered" evidence="1">
    <location>
        <begin position="517"/>
        <end position="819"/>
    </location>
</feature>
<dbReference type="PANTHER" id="PTHR23034">
    <property type="entry name" value="GLUTAMATE-RICH PROTEIN 3"/>
    <property type="match status" value="1"/>
</dbReference>
<dbReference type="InterPro" id="IPR027962">
    <property type="entry name" value="ERICH3"/>
</dbReference>
<accession>A0AAD5R0L4</accession>
<feature type="region of interest" description="Disordered" evidence="1">
    <location>
        <begin position="181"/>
        <end position="356"/>
    </location>
</feature>
<dbReference type="PANTHER" id="PTHR23034:SF2">
    <property type="entry name" value="GLUTAMATE-RICH PROTEIN 3"/>
    <property type="match status" value="1"/>
</dbReference>
<feature type="compositionally biased region" description="Basic and acidic residues" evidence="1">
    <location>
        <begin position="600"/>
        <end position="624"/>
    </location>
</feature>
<feature type="region of interest" description="Disordered" evidence="1">
    <location>
        <begin position="86"/>
        <end position="120"/>
    </location>
</feature>